<reference evidence="6 7" key="1">
    <citation type="submission" date="2018-06" db="EMBL/GenBank/DDBJ databases">
        <authorList>
            <consortium name="Pathogen Informatics"/>
            <person name="Doyle S."/>
        </authorList>
    </citation>
    <scope>NUCLEOTIDE SEQUENCE [LARGE SCALE GENOMIC DNA]</scope>
    <source>
        <strain evidence="6 7">NCTC11535</strain>
    </source>
</reference>
<name>A0ABY1VNW9_9ACTO</name>
<keyword evidence="3" id="KW-0411">Iron-sulfur</keyword>
<sequence length="368" mass="37691">MAARDKPDSGRVPGAGLGCGSETAGGPGSASGPASKSAPDSRPGEIAALVRWFSGTDFHGPVLLCCAACGEPPAPAEGLLLRWSACLAQAPLALAPALLAAGATEVLVAHCLAGGASAVTELCERWEQLAPGLVRRLPVSAPRARSSALRPLWRRSSPILNAAAVPIPRRMLLGGRVELPFDVDGDAQALLLAALRALVRAGRVSDPASALQGLPAAGRHLEATGCNLCGVCTHACPEGALQFALVGHSAGATQGLVHDLSACRSCGLCLRQCPTQVLRAAGPAELRALWQEPQEVLAADSSVLCERCGNRFGSAAASGPESRRLCPLCTTRLHSPFGALPPQAEAFLPADVVAKIRRAQNGDANNQL</sequence>
<evidence type="ECO:0000259" key="5">
    <source>
        <dbReference type="PROSITE" id="PS51379"/>
    </source>
</evidence>
<protein>
    <submittedName>
        <fullName evidence="6">Uncharacterized Fe-S center protein</fullName>
    </submittedName>
</protein>
<evidence type="ECO:0000256" key="3">
    <source>
        <dbReference type="ARBA" id="ARBA00023014"/>
    </source>
</evidence>
<dbReference type="Proteomes" id="UP000250006">
    <property type="component" value="Unassembled WGS sequence"/>
</dbReference>
<dbReference type="Gene3D" id="3.30.70.20">
    <property type="match status" value="1"/>
</dbReference>
<feature type="compositionally biased region" description="Gly residues" evidence="4">
    <location>
        <begin position="13"/>
        <end position="29"/>
    </location>
</feature>
<keyword evidence="7" id="KW-1185">Reference proteome</keyword>
<dbReference type="PROSITE" id="PS00198">
    <property type="entry name" value="4FE4S_FER_1"/>
    <property type="match status" value="2"/>
</dbReference>
<dbReference type="RefSeq" id="WP_111836476.1">
    <property type="nucleotide sequence ID" value="NZ_UAPQ01000007.1"/>
</dbReference>
<dbReference type="Pfam" id="PF12838">
    <property type="entry name" value="Fer4_7"/>
    <property type="match status" value="1"/>
</dbReference>
<feature type="domain" description="4Fe-4S ferredoxin-type" evidence="5">
    <location>
        <begin position="254"/>
        <end position="283"/>
    </location>
</feature>
<evidence type="ECO:0000256" key="1">
    <source>
        <dbReference type="ARBA" id="ARBA00022723"/>
    </source>
</evidence>
<evidence type="ECO:0000313" key="6">
    <source>
        <dbReference type="EMBL" id="SPT53513.1"/>
    </source>
</evidence>
<evidence type="ECO:0000256" key="2">
    <source>
        <dbReference type="ARBA" id="ARBA00023004"/>
    </source>
</evidence>
<keyword evidence="2" id="KW-0408">Iron</keyword>
<proteinExistence type="predicted"/>
<feature type="domain" description="4Fe-4S ferredoxin-type" evidence="5">
    <location>
        <begin position="217"/>
        <end position="246"/>
    </location>
</feature>
<dbReference type="InterPro" id="IPR017900">
    <property type="entry name" value="4Fe4S_Fe_S_CS"/>
</dbReference>
<dbReference type="SUPFAM" id="SSF54862">
    <property type="entry name" value="4Fe-4S ferredoxins"/>
    <property type="match status" value="1"/>
</dbReference>
<dbReference type="PROSITE" id="PS51379">
    <property type="entry name" value="4FE4S_FER_2"/>
    <property type="match status" value="2"/>
</dbReference>
<feature type="region of interest" description="Disordered" evidence="4">
    <location>
        <begin position="1"/>
        <end position="42"/>
    </location>
</feature>
<keyword evidence="1" id="KW-0479">Metal-binding</keyword>
<evidence type="ECO:0000313" key="7">
    <source>
        <dbReference type="Proteomes" id="UP000250006"/>
    </source>
</evidence>
<accession>A0ABY1VNW9</accession>
<dbReference type="InterPro" id="IPR017896">
    <property type="entry name" value="4Fe4S_Fe-S-bd"/>
</dbReference>
<comment type="caution">
    <text evidence="6">The sequence shown here is derived from an EMBL/GenBank/DDBJ whole genome shotgun (WGS) entry which is preliminary data.</text>
</comment>
<evidence type="ECO:0000256" key="4">
    <source>
        <dbReference type="SAM" id="MobiDB-lite"/>
    </source>
</evidence>
<organism evidence="6 7">
    <name type="scientific">Actinomyces bovis</name>
    <dbReference type="NCBI Taxonomy" id="1658"/>
    <lineage>
        <taxon>Bacteria</taxon>
        <taxon>Bacillati</taxon>
        <taxon>Actinomycetota</taxon>
        <taxon>Actinomycetes</taxon>
        <taxon>Actinomycetales</taxon>
        <taxon>Actinomycetaceae</taxon>
        <taxon>Actinomyces</taxon>
    </lineage>
</organism>
<gene>
    <name evidence="6" type="ORF">NCTC11535_01177</name>
</gene>
<dbReference type="EMBL" id="UAPQ01000007">
    <property type="protein sequence ID" value="SPT53513.1"/>
    <property type="molecule type" value="Genomic_DNA"/>
</dbReference>